<accession>A0A915L032</accession>
<dbReference type="AlphaFoldDB" id="A0A915L032"/>
<evidence type="ECO:0000313" key="1">
    <source>
        <dbReference type="Proteomes" id="UP000887565"/>
    </source>
</evidence>
<protein>
    <submittedName>
        <fullName evidence="2">Uncharacterized protein</fullName>
    </submittedName>
</protein>
<reference evidence="2" key="1">
    <citation type="submission" date="2022-11" db="UniProtKB">
        <authorList>
            <consortium name="WormBaseParasite"/>
        </authorList>
    </citation>
    <scope>IDENTIFICATION</scope>
</reference>
<dbReference type="Proteomes" id="UP000887565">
    <property type="component" value="Unplaced"/>
</dbReference>
<dbReference type="WBParaSite" id="nRc.2.0.1.t44059-RA">
    <property type="protein sequence ID" value="nRc.2.0.1.t44059-RA"/>
    <property type="gene ID" value="nRc.2.0.1.g44059"/>
</dbReference>
<organism evidence="1 2">
    <name type="scientific">Romanomermis culicivorax</name>
    <name type="common">Nematode worm</name>
    <dbReference type="NCBI Taxonomy" id="13658"/>
    <lineage>
        <taxon>Eukaryota</taxon>
        <taxon>Metazoa</taxon>
        <taxon>Ecdysozoa</taxon>
        <taxon>Nematoda</taxon>
        <taxon>Enoplea</taxon>
        <taxon>Dorylaimia</taxon>
        <taxon>Mermithida</taxon>
        <taxon>Mermithoidea</taxon>
        <taxon>Mermithidae</taxon>
        <taxon>Romanomermis</taxon>
    </lineage>
</organism>
<keyword evidence="1" id="KW-1185">Reference proteome</keyword>
<name>A0A915L032_ROMCU</name>
<sequence length="147" mass="16885">MNLFNIRSMPGQPLSIHLVSASLKRWLVPETSRWSPSQTKLKTPKTPYPSNYGFILTATVSNTASELTKSFKQAVGLWLETLTPIPAQQKNNEILTRVHIINPNINPKRSSERRNFTPVFNQILPKIQCDNERQKLRSQKVKFRAIM</sequence>
<proteinExistence type="predicted"/>
<evidence type="ECO:0000313" key="2">
    <source>
        <dbReference type="WBParaSite" id="nRc.2.0.1.t44059-RA"/>
    </source>
</evidence>